<evidence type="ECO:0000256" key="6">
    <source>
        <dbReference type="ARBA" id="ARBA00022723"/>
    </source>
</evidence>
<dbReference type="GO" id="GO:0004497">
    <property type="term" value="F:monooxygenase activity"/>
    <property type="evidence" value="ECO:0007669"/>
    <property type="project" value="UniProtKB-KW"/>
</dbReference>
<dbReference type="InterPro" id="IPR036396">
    <property type="entry name" value="Cyt_P450_sf"/>
</dbReference>
<comment type="similarity">
    <text evidence="4 14">Belongs to the cytochrome P450 family.</text>
</comment>
<gene>
    <name evidence="16" type="ORF">HICCMSTLAB_LOCUS10046</name>
</gene>
<accession>A0A8J2MQ99</accession>
<organism evidence="16 17">
    <name type="scientific">Cotesia congregata</name>
    <name type="common">Parasitoid wasp</name>
    <name type="synonym">Apanteles congregatus</name>
    <dbReference type="NCBI Taxonomy" id="51543"/>
    <lineage>
        <taxon>Eukaryota</taxon>
        <taxon>Metazoa</taxon>
        <taxon>Ecdysozoa</taxon>
        <taxon>Arthropoda</taxon>
        <taxon>Hexapoda</taxon>
        <taxon>Insecta</taxon>
        <taxon>Pterygota</taxon>
        <taxon>Neoptera</taxon>
        <taxon>Endopterygota</taxon>
        <taxon>Hymenoptera</taxon>
        <taxon>Apocrita</taxon>
        <taxon>Ichneumonoidea</taxon>
        <taxon>Braconidae</taxon>
        <taxon>Microgastrinae</taxon>
        <taxon>Cotesia</taxon>
    </lineage>
</organism>
<evidence type="ECO:0000256" key="10">
    <source>
        <dbReference type="ARBA" id="ARBA00023004"/>
    </source>
</evidence>
<dbReference type="OrthoDB" id="2789670at2759"/>
<dbReference type="InterPro" id="IPR017972">
    <property type="entry name" value="Cyt_P450_CS"/>
</dbReference>
<evidence type="ECO:0000256" key="9">
    <source>
        <dbReference type="ARBA" id="ARBA00023002"/>
    </source>
</evidence>
<keyword evidence="9 14" id="KW-0560">Oxidoreductase</keyword>
<keyword evidence="11 14" id="KW-0503">Monooxygenase</keyword>
<evidence type="ECO:0000256" key="13">
    <source>
        <dbReference type="PIRSR" id="PIRSR602401-1"/>
    </source>
</evidence>
<keyword evidence="8" id="KW-0492">Microsome</keyword>
<evidence type="ECO:0000256" key="12">
    <source>
        <dbReference type="ARBA" id="ARBA00023136"/>
    </source>
</evidence>
<feature type="transmembrane region" description="Helical" evidence="15">
    <location>
        <begin position="73"/>
        <end position="92"/>
    </location>
</feature>
<evidence type="ECO:0000256" key="1">
    <source>
        <dbReference type="ARBA" id="ARBA00001971"/>
    </source>
</evidence>
<dbReference type="GO" id="GO:0005789">
    <property type="term" value="C:endoplasmic reticulum membrane"/>
    <property type="evidence" value="ECO:0007669"/>
    <property type="project" value="UniProtKB-SubCell"/>
</dbReference>
<dbReference type="InterPro" id="IPR001128">
    <property type="entry name" value="Cyt_P450"/>
</dbReference>
<protein>
    <submittedName>
        <fullName evidence="16">CYP6JT2</fullName>
    </submittedName>
</protein>
<comment type="caution">
    <text evidence="16">The sequence shown here is derived from an EMBL/GenBank/DDBJ whole genome shotgun (WGS) entry which is preliminary data.</text>
</comment>
<evidence type="ECO:0000313" key="17">
    <source>
        <dbReference type="Proteomes" id="UP000786811"/>
    </source>
</evidence>
<dbReference type="PRINTS" id="PR00463">
    <property type="entry name" value="EP450I"/>
</dbReference>
<dbReference type="Pfam" id="PF00067">
    <property type="entry name" value="p450"/>
    <property type="match status" value="1"/>
</dbReference>
<keyword evidence="15" id="KW-0812">Transmembrane</keyword>
<keyword evidence="7" id="KW-0256">Endoplasmic reticulum</keyword>
<dbReference type="GO" id="GO:0016705">
    <property type="term" value="F:oxidoreductase activity, acting on paired donors, with incorporation or reduction of molecular oxygen"/>
    <property type="evidence" value="ECO:0007669"/>
    <property type="project" value="InterPro"/>
</dbReference>
<dbReference type="InterPro" id="IPR002401">
    <property type="entry name" value="Cyt_P450_E_grp-I"/>
</dbReference>
<dbReference type="SUPFAM" id="SSF48264">
    <property type="entry name" value="Cytochrome P450"/>
    <property type="match status" value="1"/>
</dbReference>
<dbReference type="PANTHER" id="PTHR24292:SF103">
    <property type="entry name" value="CYTOCHROME P450 6BS1"/>
    <property type="match status" value="1"/>
</dbReference>
<dbReference type="CDD" id="cd11056">
    <property type="entry name" value="CYP6-like"/>
    <property type="match status" value="1"/>
</dbReference>
<evidence type="ECO:0000256" key="15">
    <source>
        <dbReference type="SAM" id="Phobius"/>
    </source>
</evidence>
<keyword evidence="5 13" id="KW-0349">Heme</keyword>
<evidence type="ECO:0000256" key="2">
    <source>
        <dbReference type="ARBA" id="ARBA00004174"/>
    </source>
</evidence>
<sequence>MEFGIIEILIIITGIIFGVVYWSTLAHNHWKNLGVPGPKPIPLIGNMGPLLFGQMSFVDTCHKMYMEWKKEPYFGIFSAHVPVLIVTDMNLIRQILIKDFHIFPSRGVVLNDYDPLSHNLFNIYGHKWKVLRSKITPGFTIGKIKHMIKSMTECAGRFENYLFNQVGKGKVLECSSLAGKYTMDATIACAFGVNITSIYEDDNQFEVIAKQLFKASIWNLMKQMISVAAPGLYKFLGLRILSEEQSNFFINFIKQTMELRERENVVRDDIIDILIDMKKNQQDFDFESTDSFLASQAFVLFVAGYEAPSSTISFALYELALAPKVQDKVRTEIFEVLKTHNGQLSYEAINEMEYLKMVIYETLRRNPPGPLMVRKAAQDYKLPGSNVILPAATLISIPTYSIHHDEKYFPNPEFFEPERFKADRKPSMAYLPFSDGPKSCMGVKIAIYLSALGLISVLKNFRVSPSKFLEIPYKIKKTGFILSASGGVNLKFEPIMDVN</sequence>
<name>A0A8J2MQ99_COTCN</name>
<dbReference type="GO" id="GO:0005506">
    <property type="term" value="F:iron ion binding"/>
    <property type="evidence" value="ECO:0007669"/>
    <property type="project" value="InterPro"/>
</dbReference>
<proteinExistence type="inferred from homology"/>
<feature type="transmembrane region" description="Helical" evidence="15">
    <location>
        <begin position="5"/>
        <end position="23"/>
    </location>
</feature>
<keyword evidence="17" id="KW-1185">Reference proteome</keyword>
<evidence type="ECO:0000256" key="3">
    <source>
        <dbReference type="ARBA" id="ARBA00004406"/>
    </source>
</evidence>
<comment type="cofactor">
    <cofactor evidence="1 13">
        <name>heme</name>
        <dbReference type="ChEBI" id="CHEBI:30413"/>
    </cofactor>
</comment>
<dbReference type="EMBL" id="CAJNRD030001122">
    <property type="protein sequence ID" value="CAG5100973.1"/>
    <property type="molecule type" value="Genomic_DNA"/>
</dbReference>
<evidence type="ECO:0000256" key="5">
    <source>
        <dbReference type="ARBA" id="ARBA00022617"/>
    </source>
</evidence>
<evidence type="ECO:0000256" key="11">
    <source>
        <dbReference type="ARBA" id="ARBA00023033"/>
    </source>
</evidence>
<keyword evidence="6 13" id="KW-0479">Metal-binding</keyword>
<dbReference type="PROSITE" id="PS00086">
    <property type="entry name" value="CYTOCHROME_P450"/>
    <property type="match status" value="1"/>
</dbReference>
<dbReference type="GO" id="GO:0020037">
    <property type="term" value="F:heme binding"/>
    <property type="evidence" value="ECO:0007669"/>
    <property type="project" value="InterPro"/>
</dbReference>
<evidence type="ECO:0000256" key="4">
    <source>
        <dbReference type="ARBA" id="ARBA00010617"/>
    </source>
</evidence>
<keyword evidence="15" id="KW-1133">Transmembrane helix</keyword>
<comment type="subcellular location">
    <subcellularLocation>
        <location evidence="3">Endoplasmic reticulum membrane</location>
        <topology evidence="3">Peripheral membrane protein</topology>
    </subcellularLocation>
    <subcellularLocation>
        <location evidence="2">Microsome membrane</location>
        <topology evidence="2">Peripheral membrane protein</topology>
    </subcellularLocation>
</comment>
<keyword evidence="12 15" id="KW-0472">Membrane</keyword>
<dbReference type="PANTHER" id="PTHR24292">
    <property type="entry name" value="CYTOCHROME P450"/>
    <property type="match status" value="1"/>
</dbReference>
<keyword evidence="10 13" id="KW-0408">Iron</keyword>
<evidence type="ECO:0000313" key="16">
    <source>
        <dbReference type="EMBL" id="CAG5100973.1"/>
    </source>
</evidence>
<evidence type="ECO:0000256" key="7">
    <source>
        <dbReference type="ARBA" id="ARBA00022824"/>
    </source>
</evidence>
<dbReference type="AlphaFoldDB" id="A0A8J2MQ99"/>
<dbReference type="PRINTS" id="PR00385">
    <property type="entry name" value="P450"/>
</dbReference>
<dbReference type="FunFam" id="1.10.630.10:FF:000042">
    <property type="entry name" value="Cytochrome P450"/>
    <property type="match status" value="1"/>
</dbReference>
<reference evidence="16" key="1">
    <citation type="submission" date="2021-04" db="EMBL/GenBank/DDBJ databases">
        <authorList>
            <person name="Chebbi M.A.C M."/>
        </authorList>
    </citation>
    <scope>NUCLEOTIDE SEQUENCE</scope>
</reference>
<dbReference type="InterPro" id="IPR050476">
    <property type="entry name" value="Insect_CytP450_Detox"/>
</dbReference>
<feature type="binding site" description="axial binding residue" evidence="13">
    <location>
        <position position="440"/>
    </location>
    <ligand>
        <name>heme</name>
        <dbReference type="ChEBI" id="CHEBI:30413"/>
    </ligand>
    <ligandPart>
        <name>Fe</name>
        <dbReference type="ChEBI" id="CHEBI:18248"/>
    </ligandPart>
</feature>
<dbReference type="Proteomes" id="UP000786811">
    <property type="component" value="Unassembled WGS sequence"/>
</dbReference>
<dbReference type="Gene3D" id="1.10.630.10">
    <property type="entry name" value="Cytochrome P450"/>
    <property type="match status" value="1"/>
</dbReference>
<evidence type="ECO:0000256" key="14">
    <source>
        <dbReference type="RuleBase" id="RU000461"/>
    </source>
</evidence>
<evidence type="ECO:0000256" key="8">
    <source>
        <dbReference type="ARBA" id="ARBA00022848"/>
    </source>
</evidence>